<gene>
    <name evidence="2" type="ORF">BN1708_018713</name>
</gene>
<proteinExistence type="predicted"/>
<evidence type="ECO:0000313" key="2">
    <source>
        <dbReference type="EMBL" id="CRK31348.1"/>
    </source>
</evidence>
<evidence type="ECO:0000313" key="3">
    <source>
        <dbReference type="Proteomes" id="UP000044602"/>
    </source>
</evidence>
<feature type="compositionally biased region" description="Basic residues" evidence="1">
    <location>
        <begin position="181"/>
        <end position="192"/>
    </location>
</feature>
<dbReference type="EMBL" id="CVQH01021715">
    <property type="protein sequence ID" value="CRK31348.1"/>
    <property type="molecule type" value="Genomic_DNA"/>
</dbReference>
<feature type="compositionally biased region" description="Basic and acidic residues" evidence="1">
    <location>
        <begin position="170"/>
        <end position="180"/>
    </location>
</feature>
<sequence length="192" mass="21738">HEHQGRRLQRGLLVLRAVDTIPEGDQARGEACRDCRIRPRGGGQGQGQRQHAFLHGRGVARHARSQEQPAQHQVDGGGRQGHGHGGVRDAGHDRRRAGARAQDGRPDGLQPQRRHEPRVLPVRHLDTHLRRAPADAVPRARRRHQRLLGRHPRPRRDLRGPRRPAAHRLHAAEPPRELPRQRPRAHQGHASR</sequence>
<feature type="region of interest" description="Disordered" evidence="1">
    <location>
        <begin position="38"/>
        <end position="192"/>
    </location>
</feature>
<feature type="non-terminal residue" evidence="2">
    <location>
        <position position="1"/>
    </location>
</feature>
<organism evidence="2 3">
    <name type="scientific">Verticillium longisporum</name>
    <name type="common">Verticillium dahliae var. longisporum</name>
    <dbReference type="NCBI Taxonomy" id="100787"/>
    <lineage>
        <taxon>Eukaryota</taxon>
        <taxon>Fungi</taxon>
        <taxon>Dikarya</taxon>
        <taxon>Ascomycota</taxon>
        <taxon>Pezizomycotina</taxon>
        <taxon>Sordariomycetes</taxon>
        <taxon>Hypocreomycetidae</taxon>
        <taxon>Glomerellales</taxon>
        <taxon>Plectosphaerellaceae</taxon>
        <taxon>Verticillium</taxon>
    </lineage>
</organism>
<reference evidence="2 3" key="1">
    <citation type="submission" date="2015-05" db="EMBL/GenBank/DDBJ databases">
        <authorList>
            <person name="Wang D.B."/>
            <person name="Wang M."/>
        </authorList>
    </citation>
    <scope>NUCLEOTIDE SEQUENCE [LARGE SCALE GENOMIC DNA]</scope>
    <source>
        <strain evidence="2">VL1</strain>
    </source>
</reference>
<feature type="compositionally biased region" description="Basic and acidic residues" evidence="1">
    <location>
        <begin position="113"/>
        <end position="133"/>
    </location>
</feature>
<accession>A0A0G4MAQ6</accession>
<protein>
    <submittedName>
        <fullName evidence="2">Uncharacterized protein</fullName>
    </submittedName>
</protein>
<feature type="compositionally biased region" description="Basic residues" evidence="1">
    <location>
        <begin position="52"/>
        <end position="63"/>
    </location>
</feature>
<dbReference type="AlphaFoldDB" id="A0A0G4MAQ6"/>
<feature type="compositionally biased region" description="Gly residues" evidence="1">
    <location>
        <begin position="75"/>
        <end position="84"/>
    </location>
</feature>
<name>A0A0G4MAQ6_VERLO</name>
<dbReference type="Proteomes" id="UP000044602">
    <property type="component" value="Unassembled WGS sequence"/>
</dbReference>
<evidence type="ECO:0000256" key="1">
    <source>
        <dbReference type="SAM" id="MobiDB-lite"/>
    </source>
</evidence>
<feature type="compositionally biased region" description="Basic residues" evidence="1">
    <location>
        <begin position="139"/>
        <end position="154"/>
    </location>
</feature>
<keyword evidence="3" id="KW-1185">Reference proteome</keyword>